<evidence type="ECO:0000313" key="2">
    <source>
        <dbReference type="Proteomes" id="UP001430953"/>
    </source>
</evidence>
<dbReference type="AlphaFoldDB" id="A0AAW2ENI4"/>
<keyword evidence="2" id="KW-1185">Reference proteome</keyword>
<evidence type="ECO:0000313" key="1">
    <source>
        <dbReference type="EMBL" id="KAL0104868.1"/>
    </source>
</evidence>
<dbReference type="EMBL" id="JADYXP020000019">
    <property type="protein sequence ID" value="KAL0104868.1"/>
    <property type="molecule type" value="Genomic_DNA"/>
</dbReference>
<gene>
    <name evidence="1" type="ORF">PUN28_016484</name>
</gene>
<name>A0AAW2ENI4_9HYME</name>
<reference evidence="1 2" key="1">
    <citation type="submission" date="2023-03" db="EMBL/GenBank/DDBJ databases">
        <title>High recombination rates correlate with genetic variation in Cardiocondyla obscurior ants.</title>
        <authorList>
            <person name="Errbii M."/>
        </authorList>
    </citation>
    <scope>NUCLEOTIDE SEQUENCE [LARGE SCALE GENOMIC DNA]</scope>
    <source>
        <strain evidence="1">Alpha-2009</strain>
        <tissue evidence="1">Whole body</tissue>
    </source>
</reference>
<protein>
    <submittedName>
        <fullName evidence="1">Uncharacterized protein</fullName>
    </submittedName>
</protein>
<sequence length="125" mass="14620">MHICGTENTLFPVIAARRAREPVISETSDRVYRLLTRDCKLGERKRWRRRGWKTTSAWKYKDEERARESSSRIFFANRVSSRTRTVTTVTPPREAETSDCSSLSLFLSLSLCRSRSEKKLDCKEQ</sequence>
<organism evidence="1 2">
    <name type="scientific">Cardiocondyla obscurior</name>
    <dbReference type="NCBI Taxonomy" id="286306"/>
    <lineage>
        <taxon>Eukaryota</taxon>
        <taxon>Metazoa</taxon>
        <taxon>Ecdysozoa</taxon>
        <taxon>Arthropoda</taxon>
        <taxon>Hexapoda</taxon>
        <taxon>Insecta</taxon>
        <taxon>Pterygota</taxon>
        <taxon>Neoptera</taxon>
        <taxon>Endopterygota</taxon>
        <taxon>Hymenoptera</taxon>
        <taxon>Apocrita</taxon>
        <taxon>Aculeata</taxon>
        <taxon>Formicoidea</taxon>
        <taxon>Formicidae</taxon>
        <taxon>Myrmicinae</taxon>
        <taxon>Cardiocondyla</taxon>
    </lineage>
</organism>
<proteinExistence type="predicted"/>
<comment type="caution">
    <text evidence="1">The sequence shown here is derived from an EMBL/GenBank/DDBJ whole genome shotgun (WGS) entry which is preliminary data.</text>
</comment>
<dbReference type="Proteomes" id="UP001430953">
    <property type="component" value="Unassembled WGS sequence"/>
</dbReference>
<accession>A0AAW2ENI4</accession>